<dbReference type="HOGENOM" id="CLU_1874088_0_0_7"/>
<protein>
    <submittedName>
        <fullName evidence="1">Uncharacterized protein</fullName>
    </submittedName>
</protein>
<sequence>MRLLWLWYRAFWEHCFDALTFLVVTSWSFLCRLAEVSLRILRLISVRLILSLDVERKLLEDFQCMLTFWSAPKMMTNKDSVSIFSGCRVWLIAACVSASSGTTKCSSHDLLAKECQNWCLAGSKRSVTLHEVLDAG</sequence>
<dbReference type="STRING" id="1254432.SCE1572_45145"/>
<gene>
    <name evidence="1" type="ORF">SCE1572_45145</name>
</gene>
<dbReference type="Proteomes" id="UP000014803">
    <property type="component" value="Chromosome"/>
</dbReference>
<dbReference type="EMBL" id="CP003969">
    <property type="protein sequence ID" value="AGP41063.1"/>
    <property type="molecule type" value="Genomic_DNA"/>
</dbReference>
<dbReference type="KEGG" id="scu:SCE1572_45145"/>
<name>S4YE32_SORCE</name>
<evidence type="ECO:0000313" key="1">
    <source>
        <dbReference type="EMBL" id="AGP41063.1"/>
    </source>
</evidence>
<proteinExistence type="predicted"/>
<evidence type="ECO:0000313" key="2">
    <source>
        <dbReference type="Proteomes" id="UP000014803"/>
    </source>
</evidence>
<dbReference type="AlphaFoldDB" id="S4YE32"/>
<accession>S4YE32</accession>
<reference evidence="1 2" key="1">
    <citation type="journal article" date="2013" name="Sci. Rep.">
        <title>Extraordinary expansion of a Sorangium cellulosum genome from an alkaline milieu.</title>
        <authorList>
            <person name="Han K."/>
            <person name="Li Z.F."/>
            <person name="Peng R."/>
            <person name="Zhu L.P."/>
            <person name="Zhou T."/>
            <person name="Wang L.G."/>
            <person name="Li S.G."/>
            <person name="Zhang X.B."/>
            <person name="Hu W."/>
            <person name="Wu Z.H."/>
            <person name="Qin N."/>
            <person name="Li Y.Z."/>
        </authorList>
    </citation>
    <scope>NUCLEOTIDE SEQUENCE [LARGE SCALE GENOMIC DNA]</scope>
    <source>
        <strain evidence="1 2">So0157-2</strain>
    </source>
</reference>
<organism evidence="1 2">
    <name type="scientific">Sorangium cellulosum So0157-2</name>
    <dbReference type="NCBI Taxonomy" id="1254432"/>
    <lineage>
        <taxon>Bacteria</taxon>
        <taxon>Pseudomonadati</taxon>
        <taxon>Myxococcota</taxon>
        <taxon>Polyangia</taxon>
        <taxon>Polyangiales</taxon>
        <taxon>Polyangiaceae</taxon>
        <taxon>Sorangium</taxon>
    </lineage>
</organism>